<keyword evidence="4" id="KW-1185">Reference proteome</keyword>
<dbReference type="GO" id="GO:0006508">
    <property type="term" value="P:proteolysis"/>
    <property type="evidence" value="ECO:0007669"/>
    <property type="project" value="InterPro"/>
</dbReference>
<dbReference type="EMBL" id="QLYR01000010">
    <property type="protein sequence ID" value="RAQ22647.1"/>
    <property type="molecule type" value="Genomic_DNA"/>
</dbReference>
<accession>A0A328U9B0</accession>
<keyword evidence="3" id="KW-0645">Protease</keyword>
<sequence length="245" mass="27268">MKKTQGLRARNFFQIFAGLLIGTALTAALTQCGVPADRQPEKAVYESQPPKTDVSQPLQDDGDWNLILVNEDHPLPESFSVDCSQVSGGTIDTRIAGALQNMIAAGEQDGVSIYVSSGYRSVDRQRALFDRAVQQNLAKGMDWELADATAAKSIARPGRSEHNTGLAVDLNGVTEDFDTTAEYRWLQENAEDFGFILRFPADKESVTGIRFEPWHYRYVGVEHAKEMNRLGMCLEEYIDYLNAQK</sequence>
<evidence type="ECO:0000313" key="3">
    <source>
        <dbReference type="EMBL" id="RAQ22647.1"/>
    </source>
</evidence>
<dbReference type="PANTHER" id="PTHR34385">
    <property type="entry name" value="D-ALANYL-D-ALANINE CARBOXYPEPTIDASE"/>
    <property type="match status" value="1"/>
</dbReference>
<reference evidence="3 4" key="1">
    <citation type="submission" date="2018-06" db="EMBL/GenBank/DDBJ databases">
        <title>Noncontiguous genome sequence of Ruminococcaceae bacterium ASD2818.</title>
        <authorList>
            <person name="Chaplin A.V."/>
            <person name="Sokolova S.R."/>
            <person name="Kochetkova T.O."/>
            <person name="Goltsov A.Y."/>
            <person name="Trofimov D.Y."/>
            <person name="Efimov B.A."/>
        </authorList>
    </citation>
    <scope>NUCLEOTIDE SEQUENCE [LARGE SCALE GENOMIC DNA]</scope>
    <source>
        <strain evidence="3 4">ASD2818</strain>
    </source>
</reference>
<dbReference type="SUPFAM" id="SSF55166">
    <property type="entry name" value="Hedgehog/DD-peptidase"/>
    <property type="match status" value="1"/>
</dbReference>
<comment type="caution">
    <text evidence="3">The sequence shown here is derived from an EMBL/GenBank/DDBJ whole genome shotgun (WGS) entry which is preliminary data.</text>
</comment>
<keyword evidence="3" id="KW-0378">Hydrolase</keyword>
<organism evidence="3 4">
    <name type="scientific">Hydrogeniiclostridium mannosilyticum</name>
    <dbReference type="NCBI Taxonomy" id="2764322"/>
    <lineage>
        <taxon>Bacteria</taxon>
        <taxon>Bacillati</taxon>
        <taxon>Bacillota</taxon>
        <taxon>Clostridia</taxon>
        <taxon>Eubacteriales</taxon>
        <taxon>Acutalibacteraceae</taxon>
        <taxon>Hydrogeniiclostridium</taxon>
    </lineage>
</organism>
<dbReference type="Proteomes" id="UP000249377">
    <property type="component" value="Unassembled WGS sequence"/>
</dbReference>
<feature type="chain" id="PRO_5039297196" evidence="1">
    <location>
        <begin position="27"/>
        <end position="245"/>
    </location>
</feature>
<dbReference type="InterPro" id="IPR052179">
    <property type="entry name" value="DD-CPase-like"/>
</dbReference>
<feature type="domain" description="D-alanyl-D-alanine carboxypeptidase-like core" evidence="2">
    <location>
        <begin position="91"/>
        <end position="220"/>
    </location>
</feature>
<dbReference type="Pfam" id="PF02557">
    <property type="entry name" value="VanY"/>
    <property type="match status" value="1"/>
</dbReference>
<keyword evidence="3" id="KW-0121">Carboxypeptidase</keyword>
<dbReference type="PANTHER" id="PTHR34385:SF1">
    <property type="entry name" value="PEPTIDOGLYCAN L-ALANYL-D-GLUTAMATE ENDOPEPTIDASE CWLK"/>
    <property type="match status" value="1"/>
</dbReference>
<dbReference type="Gene3D" id="3.30.1380.10">
    <property type="match status" value="1"/>
</dbReference>
<evidence type="ECO:0000313" key="4">
    <source>
        <dbReference type="Proteomes" id="UP000249377"/>
    </source>
</evidence>
<feature type="signal peptide" evidence="1">
    <location>
        <begin position="1"/>
        <end position="26"/>
    </location>
</feature>
<proteinExistence type="predicted"/>
<dbReference type="AlphaFoldDB" id="A0A328U9B0"/>
<name>A0A328U9B0_9FIRM</name>
<evidence type="ECO:0000259" key="2">
    <source>
        <dbReference type="Pfam" id="PF02557"/>
    </source>
</evidence>
<gene>
    <name evidence="3" type="ORF">DPQ25_11835</name>
</gene>
<dbReference type="CDD" id="cd14852">
    <property type="entry name" value="LD-carboxypeptidase"/>
    <property type="match status" value="1"/>
</dbReference>
<keyword evidence="1" id="KW-0732">Signal</keyword>
<evidence type="ECO:0000256" key="1">
    <source>
        <dbReference type="SAM" id="SignalP"/>
    </source>
</evidence>
<dbReference type="InterPro" id="IPR058193">
    <property type="entry name" value="VanY/YodJ_core_dom"/>
</dbReference>
<protein>
    <submittedName>
        <fullName evidence="3">D-alanyl-D-alanine carboxypeptidase family protein</fullName>
    </submittedName>
</protein>
<dbReference type="InterPro" id="IPR003709">
    <property type="entry name" value="VanY-like_core_dom"/>
</dbReference>
<dbReference type="RefSeq" id="WP_112333388.1">
    <property type="nucleotide sequence ID" value="NZ_QLYR01000010.1"/>
</dbReference>
<dbReference type="InterPro" id="IPR009045">
    <property type="entry name" value="Zn_M74/Hedgehog-like"/>
</dbReference>
<dbReference type="GO" id="GO:0004180">
    <property type="term" value="F:carboxypeptidase activity"/>
    <property type="evidence" value="ECO:0007669"/>
    <property type="project" value="UniProtKB-KW"/>
</dbReference>